<dbReference type="EMBL" id="JAUHPW010000001">
    <property type="protein sequence ID" value="MDN4474451.1"/>
    <property type="molecule type" value="Genomic_DNA"/>
</dbReference>
<dbReference type="Pfam" id="PF00440">
    <property type="entry name" value="TetR_N"/>
    <property type="match status" value="1"/>
</dbReference>
<dbReference type="InterPro" id="IPR036271">
    <property type="entry name" value="Tet_transcr_reg_TetR-rel_C_sf"/>
</dbReference>
<evidence type="ECO:0000256" key="3">
    <source>
        <dbReference type="SAM" id="MobiDB-lite"/>
    </source>
</evidence>
<dbReference type="SUPFAM" id="SSF48498">
    <property type="entry name" value="Tetracyclin repressor-like, C-terminal domain"/>
    <property type="match status" value="1"/>
</dbReference>
<feature type="domain" description="HTH tetR-type" evidence="4">
    <location>
        <begin position="32"/>
        <end position="92"/>
    </location>
</feature>
<dbReference type="InterPro" id="IPR009057">
    <property type="entry name" value="Homeodomain-like_sf"/>
</dbReference>
<protein>
    <submittedName>
        <fullName evidence="5">TetR/AcrR family transcriptional regulator</fullName>
    </submittedName>
</protein>
<name>A0ABT8G5P7_9MICO</name>
<dbReference type="PROSITE" id="PS50977">
    <property type="entry name" value="HTH_TETR_2"/>
    <property type="match status" value="1"/>
</dbReference>
<dbReference type="Gene3D" id="1.10.357.10">
    <property type="entry name" value="Tetracycline Repressor, domain 2"/>
    <property type="match status" value="1"/>
</dbReference>
<proteinExistence type="predicted"/>
<dbReference type="RefSeq" id="WP_301130869.1">
    <property type="nucleotide sequence ID" value="NZ_JAUHPW010000001.1"/>
</dbReference>
<dbReference type="InterPro" id="IPR050109">
    <property type="entry name" value="HTH-type_TetR-like_transc_reg"/>
</dbReference>
<keyword evidence="6" id="KW-1185">Reference proteome</keyword>
<evidence type="ECO:0000313" key="5">
    <source>
        <dbReference type="EMBL" id="MDN4474451.1"/>
    </source>
</evidence>
<sequence length="220" mass="24106">MVDGDSRQATALADAPSTGRATGTRGPYKKSARTRAAILAAATEVFVEQGSRAGSMREIARRCGIDQSTVLHHFPNKPALLLALMHDRDTRADEIIGMDPGEDVDGVPAALLRLARQNTQQPHIIALYSVLAAESVTEDHPLEEFFAERTVRVRRAFEDWFTGAAEAGMVREGVTPAFAATAFFALWEGVQLHWLIDRDGVDVVAVLEDFLRLILRQDAI</sequence>
<organism evidence="5 6">
    <name type="scientific">Demequina litoralis</name>
    <dbReference type="NCBI Taxonomy" id="3051660"/>
    <lineage>
        <taxon>Bacteria</taxon>
        <taxon>Bacillati</taxon>
        <taxon>Actinomycetota</taxon>
        <taxon>Actinomycetes</taxon>
        <taxon>Micrococcales</taxon>
        <taxon>Demequinaceae</taxon>
        <taxon>Demequina</taxon>
    </lineage>
</organism>
<feature type="region of interest" description="Disordered" evidence="3">
    <location>
        <begin position="1"/>
        <end position="29"/>
    </location>
</feature>
<dbReference type="SUPFAM" id="SSF46689">
    <property type="entry name" value="Homeodomain-like"/>
    <property type="match status" value="1"/>
</dbReference>
<gene>
    <name evidence="5" type="ORF">QQX09_01125</name>
</gene>
<dbReference type="InterPro" id="IPR001647">
    <property type="entry name" value="HTH_TetR"/>
</dbReference>
<evidence type="ECO:0000256" key="2">
    <source>
        <dbReference type="PROSITE-ProRule" id="PRU00335"/>
    </source>
</evidence>
<evidence type="ECO:0000259" key="4">
    <source>
        <dbReference type="PROSITE" id="PS50977"/>
    </source>
</evidence>
<dbReference type="PANTHER" id="PTHR30055:SF226">
    <property type="entry name" value="HTH-TYPE TRANSCRIPTIONAL REGULATOR PKSA"/>
    <property type="match status" value="1"/>
</dbReference>
<evidence type="ECO:0000256" key="1">
    <source>
        <dbReference type="ARBA" id="ARBA00023125"/>
    </source>
</evidence>
<feature type="DNA-binding region" description="H-T-H motif" evidence="2">
    <location>
        <begin position="55"/>
        <end position="74"/>
    </location>
</feature>
<accession>A0ABT8G5P7</accession>
<keyword evidence="1 2" id="KW-0238">DNA-binding</keyword>
<dbReference type="Proteomes" id="UP001172728">
    <property type="component" value="Unassembled WGS sequence"/>
</dbReference>
<comment type="caution">
    <text evidence="5">The sequence shown here is derived from an EMBL/GenBank/DDBJ whole genome shotgun (WGS) entry which is preliminary data.</text>
</comment>
<evidence type="ECO:0000313" key="6">
    <source>
        <dbReference type="Proteomes" id="UP001172728"/>
    </source>
</evidence>
<dbReference type="PANTHER" id="PTHR30055">
    <property type="entry name" value="HTH-TYPE TRANSCRIPTIONAL REGULATOR RUTR"/>
    <property type="match status" value="1"/>
</dbReference>
<reference evidence="5" key="1">
    <citation type="submission" date="2023-06" db="EMBL/GenBank/DDBJ databases">
        <title>Sysu t00192.</title>
        <authorList>
            <person name="Gao L."/>
            <person name="Fang B.-Z."/>
            <person name="Li W.-J."/>
        </authorList>
    </citation>
    <scope>NUCLEOTIDE SEQUENCE</scope>
    <source>
        <strain evidence="5">SYSU T00192</strain>
    </source>
</reference>
<dbReference type="PRINTS" id="PR00455">
    <property type="entry name" value="HTHTETR"/>
</dbReference>